<protein>
    <submittedName>
        <fullName evidence="1">Uncharacterized protein</fullName>
    </submittedName>
</protein>
<dbReference type="EMBL" id="CP018477">
    <property type="protein sequence ID" value="ASV73025.1"/>
    <property type="molecule type" value="Genomic_DNA"/>
</dbReference>
<keyword evidence="2" id="KW-1185">Reference proteome</keyword>
<sequence>MKRCLAGINRLAASPRISDLGEPSPAWISAAFAAVSVHLQLLGALTSRDGFSPPCVVPSEPSQVCPV</sequence>
<organism evidence="1 2">
    <name type="scientific">Thermogutta terrifontis</name>
    <dbReference type="NCBI Taxonomy" id="1331910"/>
    <lineage>
        <taxon>Bacteria</taxon>
        <taxon>Pseudomonadati</taxon>
        <taxon>Planctomycetota</taxon>
        <taxon>Planctomycetia</taxon>
        <taxon>Pirellulales</taxon>
        <taxon>Thermoguttaceae</taxon>
        <taxon>Thermogutta</taxon>
    </lineage>
</organism>
<dbReference type="Proteomes" id="UP000215086">
    <property type="component" value="Chromosome"/>
</dbReference>
<evidence type="ECO:0000313" key="1">
    <source>
        <dbReference type="EMBL" id="ASV73025.1"/>
    </source>
</evidence>
<dbReference type="AlphaFoldDB" id="A0A286RAN0"/>
<name>A0A286RAN0_9BACT</name>
<reference evidence="1 2" key="1">
    <citation type="journal article" name="Front. Microbiol.">
        <title>Sugar Metabolism of the First Thermophilic Planctomycete Thermogutta terrifontis: Comparative Genomic and Transcriptomic Approaches.</title>
        <authorList>
            <person name="Elcheninov A.G."/>
            <person name="Menzel P."/>
            <person name="Gudbergsdottir S.R."/>
            <person name="Slesarev A.I."/>
            <person name="Kadnikov V.V."/>
            <person name="Krogh A."/>
            <person name="Bonch-Osmolovskaya E.A."/>
            <person name="Peng X."/>
            <person name="Kublanov I.V."/>
        </authorList>
    </citation>
    <scope>NUCLEOTIDE SEQUENCE [LARGE SCALE GENOMIC DNA]</scope>
    <source>
        <strain evidence="1 2">R1</strain>
    </source>
</reference>
<evidence type="ECO:0000313" key="2">
    <source>
        <dbReference type="Proteomes" id="UP000215086"/>
    </source>
</evidence>
<dbReference type="KEGG" id="ttf:THTE_0423"/>
<gene>
    <name evidence="1" type="ORF">THTE_0423</name>
</gene>
<proteinExistence type="predicted"/>
<accession>A0A286RAN0</accession>